<dbReference type="CDD" id="cd04692">
    <property type="entry name" value="NUDIX_Hydrolase"/>
    <property type="match status" value="1"/>
</dbReference>
<dbReference type="SUPFAM" id="SSF55729">
    <property type="entry name" value="Acyl-CoA N-acyltransferases (Nat)"/>
    <property type="match status" value="1"/>
</dbReference>
<dbReference type="PANTHER" id="PTHR10885">
    <property type="entry name" value="ISOPENTENYL-DIPHOSPHATE DELTA-ISOMERASE"/>
    <property type="match status" value="1"/>
</dbReference>
<name>A0A927CY94_9BACI</name>
<evidence type="ECO:0000313" key="4">
    <source>
        <dbReference type="Proteomes" id="UP000602076"/>
    </source>
</evidence>
<comment type="caution">
    <text evidence="3">The sequence shown here is derived from an EMBL/GenBank/DDBJ whole genome shotgun (WGS) entry which is preliminary data.</text>
</comment>
<proteinExistence type="predicted"/>
<gene>
    <name evidence="3" type="ORF">IEO70_16485</name>
</gene>
<dbReference type="PANTHER" id="PTHR10885:SF0">
    <property type="entry name" value="ISOPENTENYL-DIPHOSPHATE DELTA-ISOMERASE"/>
    <property type="match status" value="1"/>
</dbReference>
<feature type="domain" description="N-acetyltransferase" evidence="1">
    <location>
        <begin position="1"/>
        <end position="122"/>
    </location>
</feature>
<protein>
    <submittedName>
        <fullName evidence="3">GNAT family N-acetyltransferase</fullName>
    </submittedName>
</protein>
<dbReference type="AlphaFoldDB" id="A0A927CY94"/>
<dbReference type="InterPro" id="IPR000182">
    <property type="entry name" value="GNAT_dom"/>
</dbReference>
<keyword evidence="4" id="KW-1185">Reference proteome</keyword>
<evidence type="ECO:0000313" key="3">
    <source>
        <dbReference type="EMBL" id="MBD3109938.1"/>
    </source>
</evidence>
<feature type="domain" description="Nudix hydrolase" evidence="2">
    <location>
        <begin position="161"/>
        <end position="298"/>
    </location>
</feature>
<dbReference type="SUPFAM" id="SSF55811">
    <property type="entry name" value="Nudix"/>
    <property type="match status" value="1"/>
</dbReference>
<organism evidence="3 4">
    <name type="scientific">Peribacillus faecalis</name>
    <dbReference type="NCBI Taxonomy" id="2772559"/>
    <lineage>
        <taxon>Bacteria</taxon>
        <taxon>Bacillati</taxon>
        <taxon>Bacillota</taxon>
        <taxon>Bacilli</taxon>
        <taxon>Bacillales</taxon>
        <taxon>Bacillaceae</taxon>
        <taxon>Peribacillus</taxon>
    </lineage>
</organism>
<dbReference type="Gene3D" id="3.90.79.10">
    <property type="entry name" value="Nucleoside Triphosphate Pyrophosphohydrolase"/>
    <property type="match status" value="1"/>
</dbReference>
<dbReference type="InterPro" id="IPR016181">
    <property type="entry name" value="Acyl_CoA_acyltransferase"/>
</dbReference>
<dbReference type="InterPro" id="IPR015797">
    <property type="entry name" value="NUDIX_hydrolase-like_dom_sf"/>
</dbReference>
<dbReference type="PROSITE" id="PS51462">
    <property type="entry name" value="NUDIX"/>
    <property type="match status" value="1"/>
</dbReference>
<accession>A0A927CY94</accession>
<sequence length="335" mass="38370">MADESEEVVNSYINDGELYAIERGEGRAGVMLFTFHEDKVVELKNIAVHPEFRGKGIGKQVINEAFSVYKERGFHKMIVGTANSSIDNLAFYQKAGFRIKDIKKGFFEKYPEPIFEMGIRARDLVMFEKDLTETEEMIAVFDENRNKIGVASREEVHAKGLWHETFQCWFVDRNSIYLQIRSICKKDYPSLLDITAAGHILAHETIADGVREIEEELGIAVTYEKLQPAGIIEACIVTDTIIDREFANVFVYETDEPLSFKLQKEEVAGMVQAQWWDFERFCLGEMDEIKVCGFVVDEAGEEVTLEKYVTKQDFVPHPVSYWEQVAKSIATILDK</sequence>
<dbReference type="Proteomes" id="UP000602076">
    <property type="component" value="Unassembled WGS sequence"/>
</dbReference>
<dbReference type="CDD" id="cd04301">
    <property type="entry name" value="NAT_SF"/>
    <property type="match status" value="1"/>
</dbReference>
<dbReference type="Pfam" id="PF00583">
    <property type="entry name" value="Acetyltransf_1"/>
    <property type="match status" value="1"/>
</dbReference>
<evidence type="ECO:0000259" key="1">
    <source>
        <dbReference type="PROSITE" id="PS51186"/>
    </source>
</evidence>
<evidence type="ECO:0000259" key="2">
    <source>
        <dbReference type="PROSITE" id="PS51462"/>
    </source>
</evidence>
<reference evidence="3" key="1">
    <citation type="submission" date="2020-09" db="EMBL/GenBank/DDBJ databases">
        <title>Bacillus faecalis sp. nov., a moderately halophilic bacterium isolated from cow faeces.</title>
        <authorList>
            <person name="Jiang L."/>
            <person name="Lee J."/>
        </authorList>
    </citation>
    <scope>NUCLEOTIDE SEQUENCE</scope>
    <source>
        <strain evidence="3">AGMB 02131</strain>
    </source>
</reference>
<dbReference type="Gene3D" id="3.40.630.30">
    <property type="match status" value="1"/>
</dbReference>
<dbReference type="PROSITE" id="PS51186">
    <property type="entry name" value="GNAT"/>
    <property type="match status" value="1"/>
</dbReference>
<dbReference type="EMBL" id="JACXSI010000048">
    <property type="protein sequence ID" value="MBD3109938.1"/>
    <property type="molecule type" value="Genomic_DNA"/>
</dbReference>
<dbReference type="InterPro" id="IPR000086">
    <property type="entry name" value="NUDIX_hydrolase_dom"/>
</dbReference>
<dbReference type="GO" id="GO:0016747">
    <property type="term" value="F:acyltransferase activity, transferring groups other than amino-acyl groups"/>
    <property type="evidence" value="ECO:0007669"/>
    <property type="project" value="InterPro"/>
</dbReference>